<organism evidence="1 2">
    <name type="scientific">Chitinimonas prasina</name>
    <dbReference type="NCBI Taxonomy" id="1434937"/>
    <lineage>
        <taxon>Bacteria</taxon>
        <taxon>Pseudomonadati</taxon>
        <taxon>Pseudomonadota</taxon>
        <taxon>Betaproteobacteria</taxon>
        <taxon>Neisseriales</taxon>
        <taxon>Chitinibacteraceae</taxon>
        <taxon>Chitinimonas</taxon>
    </lineage>
</organism>
<reference evidence="2" key="1">
    <citation type="journal article" date="2019" name="Int. J. Syst. Evol. Microbiol.">
        <title>The Global Catalogue of Microorganisms (GCM) 10K type strain sequencing project: providing services to taxonomists for standard genome sequencing and annotation.</title>
        <authorList>
            <consortium name="The Broad Institute Genomics Platform"/>
            <consortium name="The Broad Institute Genome Sequencing Center for Infectious Disease"/>
            <person name="Wu L."/>
            <person name="Ma J."/>
        </authorList>
    </citation>
    <scope>NUCLEOTIDE SEQUENCE [LARGE SCALE GENOMIC DNA]</scope>
    <source>
        <strain evidence="2">NBRC 110044</strain>
    </source>
</reference>
<protein>
    <submittedName>
        <fullName evidence="1">Uncharacterized protein</fullName>
    </submittedName>
</protein>
<proteinExistence type="predicted"/>
<name>A0ABQ5YF16_9NEIS</name>
<keyword evidence="2" id="KW-1185">Reference proteome</keyword>
<evidence type="ECO:0000313" key="2">
    <source>
        <dbReference type="Proteomes" id="UP001156706"/>
    </source>
</evidence>
<dbReference type="Proteomes" id="UP001156706">
    <property type="component" value="Unassembled WGS sequence"/>
</dbReference>
<dbReference type="EMBL" id="BSOG01000002">
    <property type="protein sequence ID" value="GLR13072.1"/>
    <property type="molecule type" value="Genomic_DNA"/>
</dbReference>
<sequence length="130" mass="14080">MQKTPLRLATQQDCLGGFIGAGGSITLGGRHKTLPPQNLRSLQLLPGKFRPGGKLCNAAGQIIILQLYKDLPTPHSLAFLHQDCSHLARAAGSDRYLHTGLYLATGIDGLHRRTLCRLANLNQPWSPVPP</sequence>
<comment type="caution">
    <text evidence="1">The sequence shown here is derived from an EMBL/GenBank/DDBJ whole genome shotgun (WGS) entry which is preliminary data.</text>
</comment>
<evidence type="ECO:0000313" key="1">
    <source>
        <dbReference type="EMBL" id="GLR13072.1"/>
    </source>
</evidence>
<accession>A0ABQ5YF16</accession>
<gene>
    <name evidence="1" type="ORF">GCM10007907_18620</name>
</gene>